<keyword evidence="3 5" id="KW-1133">Transmembrane helix</keyword>
<feature type="transmembrane region" description="Helical" evidence="5">
    <location>
        <begin position="398"/>
        <end position="414"/>
    </location>
</feature>
<comment type="subcellular location">
    <subcellularLocation>
        <location evidence="1">Membrane</location>
        <topology evidence="1">Multi-pass membrane protein</topology>
    </subcellularLocation>
</comment>
<name>A0A0D5LT85_MAREN</name>
<feature type="domain" description="O-antigen ligase-related" evidence="6">
    <location>
        <begin position="204"/>
        <end position="347"/>
    </location>
</feature>
<evidence type="ECO:0000256" key="5">
    <source>
        <dbReference type="SAM" id="Phobius"/>
    </source>
</evidence>
<dbReference type="PATRIC" id="fig|1486262.3.peg.3476"/>
<reference evidence="7 8" key="1">
    <citation type="journal article" date="2015" name="Genome Announc.">
        <title>Complete genome sequence of Martelella endophytica YC6887, which has antifungal activity associated with a halophyte.</title>
        <authorList>
            <person name="Khan A."/>
            <person name="Khan H."/>
            <person name="Chung E.J."/>
            <person name="Hossain M.T."/>
            <person name="Chung Y.R."/>
        </authorList>
    </citation>
    <scope>NUCLEOTIDE SEQUENCE [LARGE SCALE GENOMIC DNA]</scope>
    <source>
        <strain evidence="7">YC6887</strain>
    </source>
</reference>
<feature type="transmembrane region" description="Helical" evidence="5">
    <location>
        <begin position="53"/>
        <end position="71"/>
    </location>
</feature>
<feature type="transmembrane region" description="Helical" evidence="5">
    <location>
        <begin position="108"/>
        <end position="128"/>
    </location>
</feature>
<evidence type="ECO:0000256" key="4">
    <source>
        <dbReference type="ARBA" id="ARBA00023136"/>
    </source>
</evidence>
<feature type="transmembrane region" description="Helical" evidence="5">
    <location>
        <begin position="369"/>
        <end position="386"/>
    </location>
</feature>
<keyword evidence="2 5" id="KW-0812">Transmembrane</keyword>
<dbReference type="AlphaFoldDB" id="A0A0D5LT85"/>
<feature type="transmembrane region" description="Helical" evidence="5">
    <location>
        <begin position="24"/>
        <end position="41"/>
    </location>
</feature>
<dbReference type="RefSeq" id="WP_045682973.1">
    <property type="nucleotide sequence ID" value="NZ_CP010803.1"/>
</dbReference>
<evidence type="ECO:0000256" key="2">
    <source>
        <dbReference type="ARBA" id="ARBA00022692"/>
    </source>
</evidence>
<evidence type="ECO:0000256" key="3">
    <source>
        <dbReference type="ARBA" id="ARBA00022989"/>
    </source>
</evidence>
<dbReference type="OrthoDB" id="4391260at2"/>
<proteinExistence type="predicted"/>
<evidence type="ECO:0000256" key="1">
    <source>
        <dbReference type="ARBA" id="ARBA00004141"/>
    </source>
</evidence>
<dbReference type="PANTHER" id="PTHR37422:SF17">
    <property type="entry name" value="O-ANTIGEN LIGASE"/>
    <property type="match status" value="1"/>
</dbReference>
<feature type="transmembrane region" description="Helical" evidence="5">
    <location>
        <begin position="83"/>
        <end position="102"/>
    </location>
</feature>
<dbReference type="InterPro" id="IPR007016">
    <property type="entry name" value="O-antigen_ligase-rel_domated"/>
</dbReference>
<feature type="transmembrane region" description="Helical" evidence="5">
    <location>
        <begin position="336"/>
        <end position="357"/>
    </location>
</feature>
<protein>
    <recommendedName>
        <fullName evidence="6">O-antigen ligase-related domain-containing protein</fullName>
    </recommendedName>
</protein>
<keyword evidence="4 5" id="KW-0472">Membrane</keyword>
<dbReference type="GO" id="GO:0016020">
    <property type="term" value="C:membrane"/>
    <property type="evidence" value="ECO:0007669"/>
    <property type="project" value="UniProtKB-SubCell"/>
</dbReference>
<dbReference type="KEGG" id="mey:TM49_16805"/>
<gene>
    <name evidence="7" type="ORF">TM49_16805</name>
</gene>
<dbReference type="Pfam" id="PF04932">
    <property type="entry name" value="Wzy_C"/>
    <property type="match status" value="1"/>
</dbReference>
<dbReference type="PANTHER" id="PTHR37422">
    <property type="entry name" value="TEICHURONIC ACID BIOSYNTHESIS PROTEIN TUAE"/>
    <property type="match status" value="1"/>
</dbReference>
<evidence type="ECO:0000313" key="8">
    <source>
        <dbReference type="Proteomes" id="UP000032611"/>
    </source>
</evidence>
<feature type="transmembrane region" description="Helical" evidence="5">
    <location>
        <begin position="245"/>
        <end position="265"/>
    </location>
</feature>
<feature type="transmembrane region" description="Helical" evidence="5">
    <location>
        <begin position="178"/>
        <end position="195"/>
    </location>
</feature>
<evidence type="ECO:0000259" key="6">
    <source>
        <dbReference type="Pfam" id="PF04932"/>
    </source>
</evidence>
<organism evidence="7 8">
    <name type="scientific">Martelella endophytica</name>
    <dbReference type="NCBI Taxonomy" id="1486262"/>
    <lineage>
        <taxon>Bacteria</taxon>
        <taxon>Pseudomonadati</taxon>
        <taxon>Pseudomonadota</taxon>
        <taxon>Alphaproteobacteria</taxon>
        <taxon>Hyphomicrobiales</taxon>
        <taxon>Aurantimonadaceae</taxon>
        <taxon>Martelella</taxon>
    </lineage>
</organism>
<keyword evidence="8" id="KW-1185">Reference proteome</keyword>
<dbReference type="Proteomes" id="UP000032611">
    <property type="component" value="Chromosome"/>
</dbReference>
<sequence length="420" mass="46559">MAHADVGRSGASGYRVNGAQARRFVFTCFLVLIFIGVRPFTPLSEAASAGSGNLLRQFLYILTFASIFYVYVARGRGSVIRSVPLSTLLVLCWVFVSISWSVDPALTLRRSVIVIIVTLSVFWSVDMLGVDKSLRILKKLLAFVIIVDLLSIPIMPGATHPYEGAIAWAGMHGHKNTAGAIASLAALVFFHYMWLDKRKLDTLYFVCSVIFLIGTKSKTSIALLILLLFMVLVYRYFERSKNRQLAFRFVVLGAVSLMTALYFAFQTEITLLLDDPTTLTGRLSIWRVVFAYVPDHLLLGSGFGAFWEGASAPARQYIVASWMESVSHAHNSYLEILATTGVVGLVLSTLAFAVIPLFRVLSFNVVDKAGSLAFSWILFGIIGNMTKSQFLDRDSPEWVIILFSIAIVFAKRSIPKYRSS</sequence>
<dbReference type="EMBL" id="CP010803">
    <property type="protein sequence ID" value="AJY46967.1"/>
    <property type="molecule type" value="Genomic_DNA"/>
</dbReference>
<feature type="transmembrane region" description="Helical" evidence="5">
    <location>
        <begin position="140"/>
        <end position="158"/>
    </location>
</feature>
<dbReference type="HOGENOM" id="CLU_039809_2_0_5"/>
<accession>A0A0D5LT85</accession>
<evidence type="ECO:0000313" key="7">
    <source>
        <dbReference type="EMBL" id="AJY46967.1"/>
    </source>
</evidence>
<dbReference type="InterPro" id="IPR051533">
    <property type="entry name" value="WaaL-like"/>
</dbReference>
<dbReference type="STRING" id="1486262.TM49_16805"/>